<dbReference type="OrthoDB" id="4138492at2759"/>
<reference evidence="3" key="1">
    <citation type="journal article" date="2011" name="Genome Biol.">
        <title>Comparative and functional genomics provide insights into the pathogenicity of dermatophytic fungi.</title>
        <authorList>
            <person name="Burmester A."/>
            <person name="Shelest E."/>
            <person name="Gloeckner G."/>
            <person name="Heddergott C."/>
            <person name="Schindler S."/>
            <person name="Staib P."/>
            <person name="Heidel A."/>
            <person name="Felder M."/>
            <person name="Petzold A."/>
            <person name="Szafranski K."/>
            <person name="Feuermann M."/>
            <person name="Pedruzzi I."/>
            <person name="Priebe S."/>
            <person name="Groth M."/>
            <person name="Winkler R."/>
            <person name="Li W."/>
            <person name="Kniemeyer O."/>
            <person name="Schroeckh V."/>
            <person name="Hertweck C."/>
            <person name="Hube B."/>
            <person name="White T.C."/>
            <person name="Platzer M."/>
            <person name="Guthke R."/>
            <person name="Heitman J."/>
            <person name="Woestemeyer J."/>
            <person name="Zipfel P.F."/>
            <person name="Monod M."/>
            <person name="Brakhage A.A."/>
        </authorList>
    </citation>
    <scope>NUCLEOTIDE SEQUENCE [LARGE SCALE GENOMIC DNA]</scope>
    <source>
        <strain evidence="3">ATCC MYA-4681 / CBS 112371</strain>
    </source>
</reference>
<dbReference type="Proteomes" id="UP000008866">
    <property type="component" value="Unassembled WGS sequence"/>
</dbReference>
<keyword evidence="3" id="KW-1185">Reference proteome</keyword>
<dbReference type="PANTHER" id="PTHR43272">
    <property type="entry name" value="LONG-CHAIN-FATTY-ACID--COA LIGASE"/>
    <property type="match status" value="1"/>
</dbReference>
<dbReference type="KEGG" id="abe:ARB_06807"/>
<comment type="caution">
    <text evidence="2">The sequence shown here is derived from an EMBL/GenBank/DDBJ whole genome shotgun (WGS) entry which is preliminary data.</text>
</comment>
<name>D4AQX8_ARTBC</name>
<dbReference type="Pfam" id="PF00501">
    <property type="entry name" value="AMP-binding"/>
    <property type="match status" value="1"/>
</dbReference>
<evidence type="ECO:0000259" key="1">
    <source>
        <dbReference type="Pfam" id="PF00501"/>
    </source>
</evidence>
<dbReference type="AlphaFoldDB" id="D4AQX8"/>
<dbReference type="OMA" id="ADWNIYT"/>
<protein>
    <recommendedName>
        <fullName evidence="1">AMP-dependent synthetase/ligase domain-containing protein</fullName>
    </recommendedName>
</protein>
<dbReference type="SUPFAM" id="SSF56801">
    <property type="entry name" value="Acetyl-CoA synthetase-like"/>
    <property type="match status" value="1"/>
</dbReference>
<dbReference type="Gene3D" id="3.40.50.12780">
    <property type="entry name" value="N-terminal domain of ligase-like"/>
    <property type="match status" value="1"/>
</dbReference>
<dbReference type="PANTHER" id="PTHR43272:SF11">
    <property type="entry name" value="AMP-DEPENDENT SYNTHETASE_LIGASE DOMAIN-CONTAINING PROTEIN"/>
    <property type="match status" value="1"/>
</dbReference>
<dbReference type="InterPro" id="IPR042099">
    <property type="entry name" value="ANL_N_sf"/>
</dbReference>
<dbReference type="HOGENOM" id="CLU_022749_0_0_1"/>
<dbReference type="eggNOG" id="ENOG502S9VQ">
    <property type="taxonomic scope" value="Eukaryota"/>
</dbReference>
<organism evidence="2 3">
    <name type="scientific">Arthroderma benhamiae (strain ATCC MYA-4681 / CBS 112371)</name>
    <name type="common">Trichophyton mentagrophytes</name>
    <dbReference type="NCBI Taxonomy" id="663331"/>
    <lineage>
        <taxon>Eukaryota</taxon>
        <taxon>Fungi</taxon>
        <taxon>Dikarya</taxon>
        <taxon>Ascomycota</taxon>
        <taxon>Pezizomycotina</taxon>
        <taxon>Eurotiomycetes</taxon>
        <taxon>Eurotiomycetidae</taxon>
        <taxon>Onygenales</taxon>
        <taxon>Arthrodermataceae</taxon>
        <taxon>Trichophyton</taxon>
    </lineage>
</organism>
<dbReference type="EMBL" id="ABSU01000006">
    <property type="protein sequence ID" value="EFE34407.1"/>
    <property type="molecule type" value="Genomic_DNA"/>
</dbReference>
<dbReference type="InterPro" id="IPR000873">
    <property type="entry name" value="AMP-dep_synth/lig_dom"/>
</dbReference>
<evidence type="ECO:0000313" key="3">
    <source>
        <dbReference type="Proteomes" id="UP000008866"/>
    </source>
</evidence>
<accession>D4AQX8</accession>
<dbReference type="GO" id="GO:0005783">
    <property type="term" value="C:endoplasmic reticulum"/>
    <property type="evidence" value="ECO:0007669"/>
    <property type="project" value="TreeGrafter"/>
</dbReference>
<feature type="domain" description="AMP-dependent synthetase/ligase" evidence="1">
    <location>
        <begin position="160"/>
        <end position="232"/>
    </location>
</feature>
<gene>
    <name evidence="2" type="ORF">ARB_06807</name>
</gene>
<sequence>MAAEDSMLARADALLEALFSDWNIYSTLLATVLVSYIGYTLFFTPDPDAHPYVLARQGVVAPVRQRGESASVRAMDVPHGYPLKAGLGVRDPDTPRWTAGRRGDLRDIWKAVVRGELNSDGTPSGKKGSIFTVFGNTAQERSVDDISREIKIIGQYISDTKAQRVAICLTDSVEMLATIFASAFYGFPTVIIPHNLPPQTLAGYLQETKADVLIAEAGAVEVTTLLKMCPALRHGIWVAQEGSRHMDWNEVPEGAGSKIEVSTWHELVNEKEGSVSPEVPEWDVKSPTPSLTTLCPSKKGLGSFIEYTSEVKFLSLDHLGNMGTNPYTQNIISGVAALGSSLPRNEQLKSSDLVLSIDSLAHSYTLCFVLAALYSNASIAFNSVAGEIVDFALATTGVSPTIIIASSHTMSDYHAQYMGPQLNPLVKLGRFFQTRALDSGRMPSSNILSALGGSGPVSEQTLKNLRLILVSHRAEGDRNNQLTSDQLTDFRIMTGARLAYALTTGKVAGAVCQTNPYDYRGQRGFSHFGPPLNSVEVKLVDYDEKSGNEKAIEGKIYISGPAVVSGECKLEADGLFQEDNTLVLLA</sequence>
<proteinExistence type="predicted"/>
<dbReference type="GO" id="GO:0004467">
    <property type="term" value="F:long-chain fatty acid-CoA ligase activity"/>
    <property type="evidence" value="ECO:0007669"/>
    <property type="project" value="TreeGrafter"/>
</dbReference>
<dbReference type="GO" id="GO:0016020">
    <property type="term" value="C:membrane"/>
    <property type="evidence" value="ECO:0007669"/>
    <property type="project" value="TreeGrafter"/>
</dbReference>
<dbReference type="GeneID" id="9520770"/>
<dbReference type="RefSeq" id="XP_003015047.1">
    <property type="nucleotide sequence ID" value="XM_003015001.1"/>
</dbReference>
<evidence type="ECO:0000313" key="2">
    <source>
        <dbReference type="EMBL" id="EFE34407.1"/>
    </source>
</evidence>
<dbReference type="STRING" id="663331.D4AQX8"/>